<dbReference type="Pfam" id="PF02686">
    <property type="entry name" value="GatC"/>
    <property type="match status" value="1"/>
</dbReference>
<keyword evidence="2" id="KW-0436">Ligase</keyword>
<dbReference type="Proteomes" id="UP001154240">
    <property type="component" value="Unassembled WGS sequence"/>
</dbReference>
<comment type="caution">
    <text evidence="3">The sequence shown here is derived from an EMBL/GenBank/DDBJ whole genome shotgun (WGS) entry which is preliminary data.</text>
</comment>
<dbReference type="AlphaFoldDB" id="A0A9X4MIM3"/>
<reference evidence="3" key="2">
    <citation type="submission" date="2022-10" db="EMBL/GenBank/DDBJ databases">
        <authorList>
            <person name="Aronson H.S."/>
        </authorList>
    </citation>
    <scope>NUCLEOTIDE SEQUENCE</scope>
    <source>
        <strain evidence="3">RS19-109</strain>
    </source>
</reference>
<dbReference type="GO" id="GO:0006412">
    <property type="term" value="P:translation"/>
    <property type="evidence" value="ECO:0007669"/>
    <property type="project" value="UniProtKB-UniRule"/>
</dbReference>
<keyword evidence="2" id="KW-0547">Nucleotide-binding</keyword>
<dbReference type="EC" id="6.3.5.-" evidence="2"/>
<evidence type="ECO:0000256" key="1">
    <source>
        <dbReference type="ARBA" id="ARBA00022840"/>
    </source>
</evidence>
<dbReference type="PANTHER" id="PTHR15004">
    <property type="entry name" value="GLUTAMYL-TRNA(GLN) AMIDOTRANSFERASE SUBUNIT C, MITOCHONDRIAL"/>
    <property type="match status" value="1"/>
</dbReference>
<comment type="catalytic activity">
    <reaction evidence="2">
        <text>L-aspartyl-tRNA(Asn) + L-glutamine + ATP + H2O = L-asparaginyl-tRNA(Asn) + L-glutamate + ADP + phosphate + 2 H(+)</text>
        <dbReference type="Rhea" id="RHEA:14513"/>
        <dbReference type="Rhea" id="RHEA-COMP:9674"/>
        <dbReference type="Rhea" id="RHEA-COMP:9677"/>
        <dbReference type="ChEBI" id="CHEBI:15377"/>
        <dbReference type="ChEBI" id="CHEBI:15378"/>
        <dbReference type="ChEBI" id="CHEBI:29985"/>
        <dbReference type="ChEBI" id="CHEBI:30616"/>
        <dbReference type="ChEBI" id="CHEBI:43474"/>
        <dbReference type="ChEBI" id="CHEBI:58359"/>
        <dbReference type="ChEBI" id="CHEBI:78515"/>
        <dbReference type="ChEBI" id="CHEBI:78516"/>
        <dbReference type="ChEBI" id="CHEBI:456216"/>
    </reaction>
</comment>
<evidence type="ECO:0000313" key="4">
    <source>
        <dbReference type="Proteomes" id="UP001154240"/>
    </source>
</evidence>
<proteinExistence type="inferred from homology"/>
<dbReference type="EMBL" id="JAPHEH010000001">
    <property type="protein sequence ID" value="MDG4475564.1"/>
    <property type="molecule type" value="Genomic_DNA"/>
</dbReference>
<dbReference type="InterPro" id="IPR003837">
    <property type="entry name" value="GatC"/>
</dbReference>
<dbReference type="GO" id="GO:0050567">
    <property type="term" value="F:glutaminyl-tRNA synthase (glutamine-hydrolyzing) activity"/>
    <property type="evidence" value="ECO:0007669"/>
    <property type="project" value="UniProtKB-UniRule"/>
</dbReference>
<dbReference type="PANTHER" id="PTHR15004:SF0">
    <property type="entry name" value="GLUTAMYL-TRNA(GLN) AMIDOTRANSFERASE SUBUNIT C, MITOCHONDRIAL"/>
    <property type="match status" value="1"/>
</dbReference>
<dbReference type="GO" id="GO:0006450">
    <property type="term" value="P:regulation of translational fidelity"/>
    <property type="evidence" value="ECO:0007669"/>
    <property type="project" value="InterPro"/>
</dbReference>
<comment type="similarity">
    <text evidence="2">Belongs to the GatC family.</text>
</comment>
<evidence type="ECO:0000313" key="3">
    <source>
        <dbReference type="EMBL" id="MDG4475564.1"/>
    </source>
</evidence>
<comment type="subunit">
    <text evidence="2">Heterotrimer of A, B and C subunits.</text>
</comment>
<keyword evidence="1 2" id="KW-0067">ATP-binding</keyword>
<organism evidence="3 4">
    <name type="scientific">Thiovibrio frasassiensis</name>
    <dbReference type="NCBI Taxonomy" id="2984131"/>
    <lineage>
        <taxon>Bacteria</taxon>
        <taxon>Pseudomonadati</taxon>
        <taxon>Thermodesulfobacteriota</taxon>
        <taxon>Desulfobulbia</taxon>
        <taxon>Desulfobulbales</taxon>
        <taxon>Thiovibrionaceae</taxon>
        <taxon>Thiovibrio</taxon>
    </lineage>
</organism>
<dbReference type="SUPFAM" id="SSF141000">
    <property type="entry name" value="Glu-tRNAGln amidotransferase C subunit"/>
    <property type="match status" value="1"/>
</dbReference>
<keyword evidence="2" id="KW-0648">Protein biosynthesis</keyword>
<comment type="function">
    <text evidence="2">Allows the formation of correctly charged Asn-tRNA(Asn) or Gln-tRNA(Gln) through the transamidation of misacylated Asp-tRNA(Asn) or Glu-tRNA(Gln) in organisms which lack either or both of asparaginyl-tRNA or glutaminyl-tRNA synthetases. The reaction takes place in the presence of glutamine and ATP through an activated phospho-Asp-tRNA(Asn) or phospho-Glu-tRNA(Gln).</text>
</comment>
<name>A0A9X4MIM3_9BACT</name>
<dbReference type="InterPro" id="IPR036113">
    <property type="entry name" value="Asp/Glu-ADT_sf_sub_c"/>
</dbReference>
<keyword evidence="4" id="KW-1185">Reference proteome</keyword>
<evidence type="ECO:0000256" key="2">
    <source>
        <dbReference type="HAMAP-Rule" id="MF_00122"/>
    </source>
</evidence>
<gene>
    <name evidence="2 3" type="primary">gatC</name>
    <name evidence="3" type="ORF">OLX77_05240</name>
</gene>
<accession>A0A9X4MIM3</accession>
<dbReference type="RefSeq" id="WP_307632537.1">
    <property type="nucleotide sequence ID" value="NZ_JAPHEH010000001.1"/>
</dbReference>
<dbReference type="HAMAP" id="MF_00122">
    <property type="entry name" value="GatC"/>
    <property type="match status" value="1"/>
</dbReference>
<reference evidence="3" key="1">
    <citation type="journal article" date="2022" name="bioRxiv">
        <title>Thiovibrio frasassiensisgen. nov., sp. nov., an autotrophic, elemental sulfur disproportionating bacterium isolated from sulfidic karst sediment, and proposal of Thiovibrionaceae fam. nov.</title>
        <authorList>
            <person name="Aronson H."/>
            <person name="Thomas C."/>
            <person name="Bhattacharyya M."/>
            <person name="Eckstein S."/>
            <person name="Jensen S."/>
            <person name="Barco R."/>
            <person name="Macalady J."/>
            <person name="Amend J."/>
        </authorList>
    </citation>
    <scope>NUCLEOTIDE SEQUENCE</scope>
    <source>
        <strain evidence="3">RS19-109</strain>
    </source>
</reference>
<comment type="catalytic activity">
    <reaction evidence="2">
        <text>L-glutamyl-tRNA(Gln) + L-glutamine + ATP + H2O = L-glutaminyl-tRNA(Gln) + L-glutamate + ADP + phosphate + H(+)</text>
        <dbReference type="Rhea" id="RHEA:17521"/>
        <dbReference type="Rhea" id="RHEA-COMP:9681"/>
        <dbReference type="Rhea" id="RHEA-COMP:9684"/>
        <dbReference type="ChEBI" id="CHEBI:15377"/>
        <dbReference type="ChEBI" id="CHEBI:15378"/>
        <dbReference type="ChEBI" id="CHEBI:29985"/>
        <dbReference type="ChEBI" id="CHEBI:30616"/>
        <dbReference type="ChEBI" id="CHEBI:43474"/>
        <dbReference type="ChEBI" id="CHEBI:58359"/>
        <dbReference type="ChEBI" id="CHEBI:78520"/>
        <dbReference type="ChEBI" id="CHEBI:78521"/>
        <dbReference type="ChEBI" id="CHEBI:456216"/>
    </reaction>
</comment>
<sequence length="94" mass="10331">MKITPEEVRYVAKLARLSLSEAEVEKTTLQLDGILSYVEKLGELDTTSVQPTTHALAIHNAFRADETRESLPQQEALANGPLQNGEAFVVPKVI</sequence>
<dbReference type="GO" id="GO:0005524">
    <property type="term" value="F:ATP binding"/>
    <property type="evidence" value="ECO:0007669"/>
    <property type="project" value="UniProtKB-KW"/>
</dbReference>
<dbReference type="Gene3D" id="1.10.20.60">
    <property type="entry name" value="Glu-tRNAGln amidotransferase C subunit, N-terminal domain"/>
    <property type="match status" value="1"/>
</dbReference>
<dbReference type="NCBIfam" id="TIGR00135">
    <property type="entry name" value="gatC"/>
    <property type="match status" value="1"/>
</dbReference>
<dbReference type="GO" id="GO:0070681">
    <property type="term" value="P:glutaminyl-tRNAGln biosynthesis via transamidation"/>
    <property type="evidence" value="ECO:0007669"/>
    <property type="project" value="TreeGrafter"/>
</dbReference>
<protein>
    <recommendedName>
        <fullName evidence="2">Aspartyl/glutamyl-tRNA(Asn/Gln) amidotransferase subunit C</fullName>
        <shortName evidence="2">Asp/Glu-ADT subunit C</shortName>
        <ecNumber evidence="2">6.3.5.-</ecNumber>
    </recommendedName>
</protein>